<dbReference type="KEGG" id="osn:115215256"/>
<dbReference type="InterPro" id="IPR036238">
    <property type="entry name" value="Transglutaminase_C_sf"/>
</dbReference>
<dbReference type="InterPro" id="IPR036985">
    <property type="entry name" value="Transglutaminase-like_sf"/>
</dbReference>
<reference evidence="5 6" key="1">
    <citation type="submission" date="2025-08" db="UniProtKB">
        <authorList>
            <consortium name="RefSeq"/>
        </authorList>
    </citation>
    <scope>IDENTIFICATION</scope>
</reference>
<dbReference type="PANTHER" id="PTHR11590:SF40">
    <property type="entry name" value="HEMOCYTE PROTEIN-GLUTAMINE GAMMA-GLUTAMYLTRANSFERASE-LIKE PROTEIN"/>
    <property type="match status" value="1"/>
</dbReference>
<dbReference type="FunFam" id="3.90.260.10:FF:000002">
    <property type="entry name" value="Erythrocyte membrane protein band 4.2"/>
    <property type="match status" value="1"/>
</dbReference>
<feature type="domain" description="Transglutaminase-like" evidence="3">
    <location>
        <begin position="573"/>
        <end position="667"/>
    </location>
</feature>
<name>A0A6P7SQ12_9MOLL</name>
<comment type="similarity">
    <text evidence="1">Belongs to the transglutaminase superfamily. Transglutaminase family.</text>
</comment>
<dbReference type="GO" id="GO:0003810">
    <property type="term" value="F:protein-glutamine gamma-glutamyltransferase activity"/>
    <property type="evidence" value="ECO:0007669"/>
    <property type="project" value="InterPro"/>
</dbReference>
<dbReference type="Gene3D" id="2.60.40.10">
    <property type="entry name" value="Immunoglobulins"/>
    <property type="match status" value="3"/>
</dbReference>
<protein>
    <submittedName>
        <fullName evidence="5 6">Hemocyte protein-glutamine gamma-glutamyltransferase-like isoform X1</fullName>
    </submittedName>
</protein>
<dbReference type="InterPro" id="IPR014756">
    <property type="entry name" value="Ig_E-set"/>
</dbReference>
<dbReference type="InterPro" id="IPR001102">
    <property type="entry name" value="Transglutaminase_N"/>
</dbReference>
<feature type="compositionally biased region" description="Polar residues" evidence="2">
    <location>
        <begin position="155"/>
        <end position="167"/>
    </location>
</feature>
<dbReference type="SUPFAM" id="SSF49309">
    <property type="entry name" value="Transglutaminase, two C-terminal domains"/>
    <property type="match status" value="2"/>
</dbReference>
<proteinExistence type="inferred from homology"/>
<organism evidence="4 6">
    <name type="scientific">Octopus sinensis</name>
    <name type="common">East Asian common octopus</name>
    <dbReference type="NCBI Taxonomy" id="2607531"/>
    <lineage>
        <taxon>Eukaryota</taxon>
        <taxon>Metazoa</taxon>
        <taxon>Spiralia</taxon>
        <taxon>Lophotrochozoa</taxon>
        <taxon>Mollusca</taxon>
        <taxon>Cephalopoda</taxon>
        <taxon>Coleoidea</taxon>
        <taxon>Octopodiformes</taxon>
        <taxon>Octopoda</taxon>
        <taxon>Incirrata</taxon>
        <taxon>Octopodidae</taxon>
        <taxon>Octopus</taxon>
    </lineage>
</organism>
<feature type="compositionally biased region" description="Basic and acidic residues" evidence="2">
    <location>
        <begin position="95"/>
        <end position="117"/>
    </location>
</feature>
<dbReference type="SMART" id="SM00460">
    <property type="entry name" value="TGc"/>
    <property type="match status" value="1"/>
</dbReference>
<dbReference type="InterPro" id="IPR008958">
    <property type="entry name" value="Transglutaminase_C"/>
</dbReference>
<dbReference type="FunFam" id="2.60.40.10:FF:000090">
    <property type="entry name" value="Protein-glutamine gamma-glutamyltransferase 2"/>
    <property type="match status" value="1"/>
</dbReference>
<evidence type="ECO:0000313" key="6">
    <source>
        <dbReference type="RefSeq" id="XP_036362044.1"/>
    </source>
</evidence>
<dbReference type="AlphaFoldDB" id="A0A6P7SQ12"/>
<evidence type="ECO:0000313" key="4">
    <source>
        <dbReference type="Proteomes" id="UP000515154"/>
    </source>
</evidence>
<evidence type="ECO:0000313" key="5">
    <source>
        <dbReference type="RefSeq" id="XP_029640363.1"/>
    </source>
</evidence>
<sequence length="1007" mass="117050">MDKRHQQGSTDRLKHWPFLNYFNRSRNMPPVCPPPDTSSKDKKDPMGRMPRGNVRHFGPPFMGPPMPGEGFEGFPPPPPPCAMSAPPQSRKKKNAEKERLQDVEGEPRYEDNTEKRPKSPAATQERKSEAKDKDVREPRQENHHNRNDPCDKQSDVGSQHRNSSVFDTESKFSDLEKSNRFYPYPEFDRHGMMPPFDMMPMGYGPPDGMRPPMYMNYPEKPVDMSRMTMDFEGNYMDNNGQFMDPLDMPQHNEMDLPRENMNFRPPYMDQFPGDMDGCVGIPPMEMKRYTQRRKDGFDEMSPQELMENGMLIVTHVDYHLDETLRLHHTDQYDIGQNGQLIVRRGQPFMLTIEFHEEYNEEKHKIRFIFQIGEHPLPSKKSDIRFGLTDKWYPEEWGAKLVSRRGRMITVCVHPACDCIVGVWDFMIKTTVSGKGSYIFDNFEQIYILFNPWGQTDQVYMEDKDLLYEYVLNDHGHIFQGSGCSSVYQKPWNYGQFDEDILDIALYLMRQGFLEYCPQMSSPVRVARVLVHVINSPENTGVMMRFDSDNCQNGKKPTAWGGSRRILQQFIDTKEPVKYGQCWVFSGLLTTVCRALGIPCRTVTNFNSNHDSDDNLSVNVYLGEDEKGNIFEQKEGNVWNFHVWNDVWMSRSDLPVGYCGWQAVDPTPQEASDGIYCCGPAPLKAIKNGEVNQTFDTNFIFSELNADRVYWKKNHRSGKWEIVHIDRNALGKFIYTKYPNCKPGHNRSGGLMDITFDYKLVNGSEYDRIDVINVHRKKMMLHRAKKSSHYQEDVEFRISERESVMVGQDFNITLHCRNTGQDQRYVSSSVYCKIVDHFGEKIGICRELHVNNFFDAKNSKMIVMNVAPEDYMPFLGRDNNSRLSMRIMVYCKVKQTDQMFVFNDSYQLDWPYLTIEVPPKIRVRDEVMARISFVNPLDIPLTNCELMLEGNGFERIYEIRVSDVPPHGNFMEEIVFIGRKIGEKQLVATFYCQELCDIVGSSMLQVFK</sequence>
<feature type="compositionally biased region" description="Basic and acidic residues" evidence="2">
    <location>
        <begin position="124"/>
        <end position="154"/>
    </location>
</feature>
<dbReference type="InterPro" id="IPR038765">
    <property type="entry name" value="Papain-like_cys_pep_sf"/>
</dbReference>
<dbReference type="SUPFAM" id="SSF81296">
    <property type="entry name" value="E set domains"/>
    <property type="match status" value="1"/>
</dbReference>
<dbReference type="Pfam" id="PF01841">
    <property type="entry name" value="Transglut_core"/>
    <property type="match status" value="1"/>
</dbReference>
<dbReference type="PANTHER" id="PTHR11590">
    <property type="entry name" value="PROTEIN-GLUTAMINE GAMMA-GLUTAMYLTRANSFERASE"/>
    <property type="match status" value="1"/>
</dbReference>
<evidence type="ECO:0000259" key="3">
    <source>
        <dbReference type="SMART" id="SM00460"/>
    </source>
</evidence>
<dbReference type="RefSeq" id="XP_029640363.1">
    <property type="nucleotide sequence ID" value="XM_029784503.2"/>
</dbReference>
<dbReference type="Proteomes" id="UP000515154">
    <property type="component" value="Linkage group LG1"/>
</dbReference>
<dbReference type="InterPro" id="IPR002931">
    <property type="entry name" value="Transglutaminase-like"/>
</dbReference>
<gene>
    <name evidence="5 6" type="primary">LOC115215256</name>
</gene>
<feature type="region of interest" description="Disordered" evidence="2">
    <location>
        <begin position="1"/>
        <end position="171"/>
    </location>
</feature>
<accession>A0A6P7SQ12</accession>
<dbReference type="InterPro" id="IPR013783">
    <property type="entry name" value="Ig-like_fold"/>
</dbReference>
<keyword evidence="4" id="KW-1185">Reference proteome</keyword>
<dbReference type="SUPFAM" id="SSF54001">
    <property type="entry name" value="Cysteine proteinases"/>
    <property type="match status" value="1"/>
</dbReference>
<evidence type="ECO:0000256" key="1">
    <source>
        <dbReference type="ARBA" id="ARBA00005968"/>
    </source>
</evidence>
<dbReference type="RefSeq" id="XP_036362044.1">
    <property type="nucleotide sequence ID" value="XM_036506151.1"/>
</dbReference>
<evidence type="ECO:0000256" key="2">
    <source>
        <dbReference type="SAM" id="MobiDB-lite"/>
    </source>
</evidence>
<dbReference type="Pfam" id="PF00927">
    <property type="entry name" value="Transglut_C"/>
    <property type="match status" value="1"/>
</dbReference>
<dbReference type="Pfam" id="PF00868">
    <property type="entry name" value="Transglut_N"/>
    <property type="match status" value="1"/>
</dbReference>
<dbReference type="Gene3D" id="3.90.260.10">
    <property type="entry name" value="Transglutaminase-like"/>
    <property type="match status" value="1"/>
</dbReference>
<dbReference type="InterPro" id="IPR050779">
    <property type="entry name" value="Transglutaminase"/>
</dbReference>